<dbReference type="Proteomes" id="UP001311232">
    <property type="component" value="Unassembled WGS sequence"/>
</dbReference>
<comment type="caution">
    <text evidence="2">The sequence shown here is derived from an EMBL/GenBank/DDBJ whole genome shotgun (WGS) entry which is preliminary data.</text>
</comment>
<evidence type="ECO:0000313" key="3">
    <source>
        <dbReference type="Proteomes" id="UP001311232"/>
    </source>
</evidence>
<feature type="region of interest" description="Disordered" evidence="1">
    <location>
        <begin position="1"/>
        <end position="57"/>
    </location>
</feature>
<feature type="compositionally biased region" description="Basic and acidic residues" evidence="1">
    <location>
        <begin position="1"/>
        <end position="11"/>
    </location>
</feature>
<name>A0AAV9SFP1_9TELE</name>
<sequence>MFSLGDEKESTPESPSLCFQQGRRDEPEFLPSGPHILGPDTRWPGTVATSGSHKPTTANHEYAVNWRLSLVPRVPTGFGNSPATGTRTYGQAAGTHRTIDPDNIVHPVSFLQLGTLGEGEWVGEGKREGDRGPKALLGMD</sequence>
<keyword evidence="3" id="KW-1185">Reference proteome</keyword>
<dbReference type="EMBL" id="JAHHUM010000384">
    <property type="protein sequence ID" value="KAK5620204.1"/>
    <property type="molecule type" value="Genomic_DNA"/>
</dbReference>
<feature type="compositionally biased region" description="Basic and acidic residues" evidence="1">
    <location>
        <begin position="123"/>
        <end position="133"/>
    </location>
</feature>
<feature type="region of interest" description="Disordered" evidence="1">
    <location>
        <begin position="77"/>
        <end position="102"/>
    </location>
</feature>
<evidence type="ECO:0000313" key="2">
    <source>
        <dbReference type="EMBL" id="KAK5620204.1"/>
    </source>
</evidence>
<protein>
    <submittedName>
        <fullName evidence="2">Uncharacterized protein</fullName>
    </submittedName>
</protein>
<feature type="region of interest" description="Disordered" evidence="1">
    <location>
        <begin position="121"/>
        <end position="140"/>
    </location>
</feature>
<feature type="compositionally biased region" description="Polar residues" evidence="1">
    <location>
        <begin position="78"/>
        <end position="89"/>
    </location>
</feature>
<reference evidence="2 3" key="1">
    <citation type="submission" date="2021-06" db="EMBL/GenBank/DDBJ databases">
        <authorList>
            <person name="Palmer J.M."/>
        </authorList>
    </citation>
    <scope>NUCLEOTIDE SEQUENCE [LARGE SCALE GENOMIC DNA]</scope>
    <source>
        <strain evidence="2 3">MEX-2019</strain>
        <tissue evidence="2">Muscle</tissue>
    </source>
</reference>
<dbReference type="AlphaFoldDB" id="A0AAV9SFP1"/>
<gene>
    <name evidence="2" type="ORF">CRENBAI_000576</name>
</gene>
<evidence type="ECO:0000256" key="1">
    <source>
        <dbReference type="SAM" id="MobiDB-lite"/>
    </source>
</evidence>
<proteinExistence type="predicted"/>
<organism evidence="2 3">
    <name type="scientific">Crenichthys baileyi</name>
    <name type="common">White River springfish</name>
    <dbReference type="NCBI Taxonomy" id="28760"/>
    <lineage>
        <taxon>Eukaryota</taxon>
        <taxon>Metazoa</taxon>
        <taxon>Chordata</taxon>
        <taxon>Craniata</taxon>
        <taxon>Vertebrata</taxon>
        <taxon>Euteleostomi</taxon>
        <taxon>Actinopterygii</taxon>
        <taxon>Neopterygii</taxon>
        <taxon>Teleostei</taxon>
        <taxon>Neoteleostei</taxon>
        <taxon>Acanthomorphata</taxon>
        <taxon>Ovalentaria</taxon>
        <taxon>Atherinomorphae</taxon>
        <taxon>Cyprinodontiformes</taxon>
        <taxon>Goodeidae</taxon>
        <taxon>Crenichthys</taxon>
    </lineage>
</organism>
<feature type="compositionally biased region" description="Polar residues" evidence="1">
    <location>
        <begin position="47"/>
        <end position="57"/>
    </location>
</feature>
<accession>A0AAV9SFP1</accession>